<dbReference type="GO" id="GO:0003677">
    <property type="term" value="F:DNA binding"/>
    <property type="evidence" value="ECO:0007669"/>
    <property type="project" value="UniProtKB-KW"/>
</dbReference>
<dbReference type="InterPro" id="IPR036864">
    <property type="entry name" value="Zn2-C6_fun-type_DNA-bd_sf"/>
</dbReference>
<dbReference type="CDD" id="cd00067">
    <property type="entry name" value="GAL4"/>
    <property type="match status" value="1"/>
</dbReference>
<dbReference type="HOGENOM" id="CLU_008511_1_1_1"/>
<dbReference type="OrthoDB" id="4159052at2759"/>
<accession>W2SEX7</accession>
<evidence type="ECO:0000256" key="5">
    <source>
        <dbReference type="ARBA" id="ARBA00023242"/>
    </source>
</evidence>
<dbReference type="SMART" id="SM00066">
    <property type="entry name" value="GAL4"/>
    <property type="match status" value="1"/>
</dbReference>
<dbReference type="FunCoup" id="W2SEX7">
    <property type="interactions" value="71"/>
</dbReference>
<evidence type="ECO:0000259" key="7">
    <source>
        <dbReference type="PROSITE" id="PS50048"/>
    </source>
</evidence>
<evidence type="ECO:0000313" key="9">
    <source>
        <dbReference type="Proteomes" id="UP000030752"/>
    </source>
</evidence>
<evidence type="ECO:0000256" key="3">
    <source>
        <dbReference type="ARBA" id="ARBA00023125"/>
    </source>
</evidence>
<dbReference type="Proteomes" id="UP000030752">
    <property type="component" value="Unassembled WGS sequence"/>
</dbReference>
<name>W2SEX7_CYPE1</name>
<dbReference type="RefSeq" id="XP_008711959.1">
    <property type="nucleotide sequence ID" value="XM_008713737.1"/>
</dbReference>
<dbReference type="SUPFAM" id="SSF57701">
    <property type="entry name" value="Zn2/Cys6 DNA-binding domain"/>
    <property type="match status" value="1"/>
</dbReference>
<evidence type="ECO:0000256" key="1">
    <source>
        <dbReference type="ARBA" id="ARBA00022723"/>
    </source>
</evidence>
<keyword evidence="9" id="KW-1185">Reference proteome</keyword>
<dbReference type="CDD" id="cd12148">
    <property type="entry name" value="fungal_TF_MHR"/>
    <property type="match status" value="1"/>
</dbReference>
<dbReference type="VEuPathDB" id="FungiDB:HMPREF1541_01439"/>
<dbReference type="STRING" id="1220924.W2SEX7"/>
<protein>
    <recommendedName>
        <fullName evidence="7">Zn(2)-C6 fungal-type domain-containing protein</fullName>
    </recommendedName>
</protein>
<dbReference type="EMBL" id="KB822711">
    <property type="protein sequence ID" value="ETN47247.1"/>
    <property type="molecule type" value="Genomic_DNA"/>
</dbReference>
<feature type="region of interest" description="Disordered" evidence="6">
    <location>
        <begin position="76"/>
        <end position="161"/>
    </location>
</feature>
<gene>
    <name evidence="8" type="ORF">HMPREF1541_01439</name>
</gene>
<evidence type="ECO:0000313" key="8">
    <source>
        <dbReference type="EMBL" id="ETN47247.1"/>
    </source>
</evidence>
<keyword evidence="1" id="KW-0479">Metal-binding</keyword>
<dbReference type="GO" id="GO:0006351">
    <property type="term" value="P:DNA-templated transcription"/>
    <property type="evidence" value="ECO:0007669"/>
    <property type="project" value="InterPro"/>
</dbReference>
<dbReference type="PROSITE" id="PS50048">
    <property type="entry name" value="ZN2_CY6_FUNGAL_2"/>
    <property type="match status" value="1"/>
</dbReference>
<dbReference type="InParanoid" id="W2SEX7"/>
<evidence type="ECO:0000256" key="6">
    <source>
        <dbReference type="SAM" id="MobiDB-lite"/>
    </source>
</evidence>
<dbReference type="InterPro" id="IPR001138">
    <property type="entry name" value="Zn2Cys6_DnaBD"/>
</dbReference>
<feature type="domain" description="Zn(2)-C6 fungal-type" evidence="7">
    <location>
        <begin position="23"/>
        <end position="55"/>
    </location>
</feature>
<dbReference type="InterPro" id="IPR007219">
    <property type="entry name" value="XnlR_reg_dom"/>
</dbReference>
<dbReference type="GO" id="GO:0008270">
    <property type="term" value="F:zinc ion binding"/>
    <property type="evidence" value="ECO:0007669"/>
    <property type="project" value="InterPro"/>
</dbReference>
<feature type="compositionally biased region" description="Polar residues" evidence="6">
    <location>
        <begin position="79"/>
        <end position="120"/>
    </location>
</feature>
<keyword evidence="3" id="KW-0238">DNA-binding</keyword>
<keyword evidence="4" id="KW-0804">Transcription</keyword>
<dbReference type="Gene3D" id="4.10.240.10">
    <property type="entry name" value="Zn(2)-C6 fungal-type DNA-binding domain"/>
    <property type="match status" value="1"/>
</dbReference>
<evidence type="ECO:0000256" key="4">
    <source>
        <dbReference type="ARBA" id="ARBA00023163"/>
    </source>
</evidence>
<keyword evidence="2" id="KW-0805">Transcription regulation</keyword>
<dbReference type="Pfam" id="PF04082">
    <property type="entry name" value="Fungal_trans"/>
    <property type="match status" value="1"/>
</dbReference>
<reference evidence="8 9" key="1">
    <citation type="submission" date="2013-03" db="EMBL/GenBank/DDBJ databases">
        <title>The Genome Sequence of Phialophora europaea CBS 101466.</title>
        <authorList>
            <consortium name="The Broad Institute Genomics Platform"/>
            <person name="Cuomo C."/>
            <person name="de Hoog S."/>
            <person name="Gorbushina A."/>
            <person name="Walker B."/>
            <person name="Young S.K."/>
            <person name="Zeng Q."/>
            <person name="Gargeya S."/>
            <person name="Fitzgerald M."/>
            <person name="Haas B."/>
            <person name="Abouelleil A."/>
            <person name="Allen A.W."/>
            <person name="Alvarado L."/>
            <person name="Arachchi H.M."/>
            <person name="Berlin A.M."/>
            <person name="Chapman S.B."/>
            <person name="Gainer-Dewar J."/>
            <person name="Goldberg J."/>
            <person name="Griggs A."/>
            <person name="Gujja S."/>
            <person name="Hansen M."/>
            <person name="Howarth C."/>
            <person name="Imamovic A."/>
            <person name="Ireland A."/>
            <person name="Larimer J."/>
            <person name="McCowan C."/>
            <person name="Murphy C."/>
            <person name="Pearson M."/>
            <person name="Poon T.W."/>
            <person name="Priest M."/>
            <person name="Roberts A."/>
            <person name="Saif S."/>
            <person name="Shea T."/>
            <person name="Sisk P."/>
            <person name="Sykes S."/>
            <person name="Wortman J."/>
            <person name="Nusbaum C."/>
            <person name="Birren B."/>
        </authorList>
    </citation>
    <scope>NUCLEOTIDE SEQUENCE [LARGE SCALE GENOMIC DNA]</scope>
    <source>
        <strain evidence="8 9">CBS 101466</strain>
    </source>
</reference>
<dbReference type="PROSITE" id="PS00463">
    <property type="entry name" value="ZN2_CY6_FUNGAL_1"/>
    <property type="match status" value="1"/>
</dbReference>
<dbReference type="PANTHER" id="PTHR46910">
    <property type="entry name" value="TRANSCRIPTION FACTOR PDR1"/>
    <property type="match status" value="1"/>
</dbReference>
<dbReference type="Pfam" id="PF00172">
    <property type="entry name" value="Zn_clus"/>
    <property type="match status" value="1"/>
</dbReference>
<sequence length="681" mass="75455">METQSSLRLGDGRPVKRRKAQLACNYCRDRKTRCDGQQPSCTPCQRRGRSQECMYENSALRTQRYVTELEQRIKDLERTNVSPAESNPANSTSSRRASTLSITAAVNSSGSPSDIRSQHGSAPAGSYLLTNPETTSDESLRGSWAAARPHNEGPHPTALDPSAMVLPPRRLADSFVDAFFLIVHPLWPVVHKPTFLTGYNSLWAPSTTRDIPIEFTDTPLFWTAVNLVFAIGSQLSHTVEPSRRASLAAEFYARANRLCTVELIDTASVQQLQTLLLTSIYLKSTPNAARTWNVVGLAVRAAHGLGLHLEQTHRAQPSQLDREVGRRLWYDCVIMDRLLSLAFNRPAAVSDTEVLPPSSIDDEYLLPSGEGVQPAQQKSYLLAFTLAISLNHATTEICSMVASHTTSADHGVADSSSSRMRDALLQHILRIGRDLEYFEFEQLLSLRAENGLLACEFNLSRQRTTTVYELHGDILRTRLWHARLALHRPLLFRMCAEMSLSRFARANSLDYQLVARASETAIQSATSLIAAIYDQHTMINHLSPWFTASRIFTAAVCLLVGRNWTLAKVPATHVDVADSDELVSEQLLQIHLKKATTMLELHKDFAQPIHAAQCILNGICDELEANPATTGEHAVSVDCISRVGRDGTATWLSIGSESTALSSAWLMHDVQELKRMGLVVR</sequence>
<organism evidence="8 9">
    <name type="scientific">Cyphellophora europaea (strain CBS 101466)</name>
    <name type="common">Phialophora europaea</name>
    <dbReference type="NCBI Taxonomy" id="1220924"/>
    <lineage>
        <taxon>Eukaryota</taxon>
        <taxon>Fungi</taxon>
        <taxon>Dikarya</taxon>
        <taxon>Ascomycota</taxon>
        <taxon>Pezizomycotina</taxon>
        <taxon>Eurotiomycetes</taxon>
        <taxon>Chaetothyriomycetidae</taxon>
        <taxon>Chaetothyriales</taxon>
        <taxon>Cyphellophoraceae</taxon>
        <taxon>Cyphellophora</taxon>
    </lineage>
</organism>
<evidence type="ECO:0000256" key="2">
    <source>
        <dbReference type="ARBA" id="ARBA00023015"/>
    </source>
</evidence>
<dbReference type="eggNOG" id="ENOG502RJRW">
    <property type="taxonomic scope" value="Eukaryota"/>
</dbReference>
<dbReference type="AlphaFoldDB" id="W2SEX7"/>
<dbReference type="GO" id="GO:0000981">
    <property type="term" value="F:DNA-binding transcription factor activity, RNA polymerase II-specific"/>
    <property type="evidence" value="ECO:0007669"/>
    <property type="project" value="InterPro"/>
</dbReference>
<dbReference type="GeneID" id="19968778"/>
<proteinExistence type="predicted"/>
<keyword evidence="5" id="KW-0539">Nucleus</keyword>
<dbReference type="PANTHER" id="PTHR46910:SF1">
    <property type="entry name" value="MISCELLANEOUS ZN(II)2CYS6 TRANSCRIPTION FACTOR (EUROFUNG)-RELATED"/>
    <property type="match status" value="1"/>
</dbReference>
<dbReference type="SMART" id="SM00906">
    <property type="entry name" value="Fungal_trans"/>
    <property type="match status" value="1"/>
</dbReference>
<dbReference type="InterPro" id="IPR050987">
    <property type="entry name" value="AtrR-like"/>
</dbReference>